<accession>A0A553ZTN2</accession>
<evidence type="ECO:0000313" key="1">
    <source>
        <dbReference type="EMBL" id="TSB44828.1"/>
    </source>
</evidence>
<protein>
    <submittedName>
        <fullName evidence="1">DUF2521 family protein</fullName>
    </submittedName>
</protein>
<comment type="caution">
    <text evidence="1">The sequence shown here is derived from an EMBL/GenBank/DDBJ whole genome shotgun (WGS) entry which is preliminary data.</text>
</comment>
<dbReference type="Proteomes" id="UP000318521">
    <property type="component" value="Unassembled WGS sequence"/>
</dbReference>
<proteinExistence type="predicted"/>
<organism evidence="1 2">
    <name type="scientific">Alkalicoccobacillus porphyridii</name>
    <dbReference type="NCBI Taxonomy" id="2597270"/>
    <lineage>
        <taxon>Bacteria</taxon>
        <taxon>Bacillati</taxon>
        <taxon>Bacillota</taxon>
        <taxon>Bacilli</taxon>
        <taxon>Bacillales</taxon>
        <taxon>Bacillaceae</taxon>
        <taxon>Alkalicoccobacillus</taxon>
    </lineage>
</organism>
<keyword evidence="2" id="KW-1185">Reference proteome</keyword>
<gene>
    <name evidence="1" type="ORF">FN960_19110</name>
</gene>
<sequence length="151" mass="17765">MRGVVRMDVIKTLADKRREKRWNFERKLLQDITLKDIEHQYKQTFASSLSKQFIDSPMLVDPSLDIGIDAYLLGAGYSRFYQYGENEQQAKSRAEDELTDLSFDMFNLLMCWTESGEHYGDQLGIACDVYVDQLWQKGFQMGAKRYRMKLH</sequence>
<dbReference type="AlphaFoldDB" id="A0A553ZTN2"/>
<dbReference type="Pfam" id="PF10730">
    <property type="entry name" value="DUF2521"/>
    <property type="match status" value="1"/>
</dbReference>
<name>A0A553ZTN2_9BACI</name>
<dbReference type="InterPro" id="IPR019667">
    <property type="entry name" value="Uncharacterised_YbaK"/>
</dbReference>
<reference evidence="1 2" key="1">
    <citation type="submission" date="2019-07" db="EMBL/GenBank/DDBJ databases">
        <authorList>
            <person name="Park Y.J."/>
            <person name="Jeong S.E."/>
            <person name="Jung H.S."/>
        </authorList>
    </citation>
    <scope>NUCLEOTIDE SEQUENCE [LARGE SCALE GENOMIC DNA]</scope>
    <source>
        <strain evidence="2">P16(2019)</strain>
    </source>
</reference>
<dbReference type="OrthoDB" id="2915109at2"/>
<dbReference type="EMBL" id="VLXZ01000018">
    <property type="protein sequence ID" value="TSB44828.1"/>
    <property type="molecule type" value="Genomic_DNA"/>
</dbReference>
<evidence type="ECO:0000313" key="2">
    <source>
        <dbReference type="Proteomes" id="UP000318521"/>
    </source>
</evidence>